<feature type="domain" description="Rhodanese" evidence="2">
    <location>
        <begin position="37"/>
        <end position="136"/>
    </location>
</feature>
<dbReference type="InterPro" id="IPR036873">
    <property type="entry name" value="Rhodanese-like_dom_sf"/>
</dbReference>
<evidence type="ECO:0000259" key="2">
    <source>
        <dbReference type="PROSITE" id="PS50206"/>
    </source>
</evidence>
<dbReference type="AlphaFoldDB" id="A0A0C5JJJ2"/>
<dbReference type="SUPFAM" id="SSF52821">
    <property type="entry name" value="Rhodanese/Cell cycle control phosphatase"/>
    <property type="match status" value="1"/>
</dbReference>
<evidence type="ECO:0000313" key="4">
    <source>
        <dbReference type="Proteomes" id="UP000061603"/>
    </source>
</evidence>
<dbReference type="PANTHER" id="PTHR45431">
    <property type="entry name" value="RHODANESE-LIKE DOMAIN-CONTAINING PROTEIN 15, CHLOROPLASTIC"/>
    <property type="match status" value="1"/>
</dbReference>
<dbReference type="EMBL" id="CP010554">
    <property type="protein sequence ID" value="AJP47491.1"/>
    <property type="molecule type" value="Genomic_DNA"/>
</dbReference>
<dbReference type="STRING" id="1565605.PG1C_01485"/>
<evidence type="ECO:0000256" key="1">
    <source>
        <dbReference type="SAM" id="MobiDB-lite"/>
    </source>
</evidence>
<proteinExistence type="predicted"/>
<organism evidence="3 4">
    <name type="scientific">Rugosibacter aromaticivorans</name>
    <dbReference type="NCBI Taxonomy" id="1565605"/>
    <lineage>
        <taxon>Bacteria</taxon>
        <taxon>Pseudomonadati</taxon>
        <taxon>Pseudomonadota</taxon>
        <taxon>Betaproteobacteria</taxon>
        <taxon>Nitrosomonadales</taxon>
        <taxon>Sterolibacteriaceae</taxon>
        <taxon>Rugosibacter</taxon>
    </lineage>
</organism>
<dbReference type="RefSeq" id="WP_202635689.1">
    <property type="nucleotide sequence ID" value="NZ_CP010554.1"/>
</dbReference>
<dbReference type="InterPro" id="IPR001763">
    <property type="entry name" value="Rhodanese-like_dom"/>
</dbReference>
<dbReference type="InterPro" id="IPR052367">
    <property type="entry name" value="Thiosulfate_ST/Rhodanese-like"/>
</dbReference>
<evidence type="ECO:0000313" key="3">
    <source>
        <dbReference type="EMBL" id="AJP47491.1"/>
    </source>
</evidence>
<dbReference type="SMART" id="SM00450">
    <property type="entry name" value="RHOD"/>
    <property type="match status" value="1"/>
</dbReference>
<dbReference type="HOGENOM" id="CLU_089574_10_1_4"/>
<dbReference type="PROSITE" id="PS50206">
    <property type="entry name" value="RHODANESE_3"/>
    <property type="match status" value="1"/>
</dbReference>
<gene>
    <name evidence="3" type="ORF">PG1C_01485</name>
</gene>
<sequence length="150" mass="16572">MGRLNEIFTLAQTRATELQLPYTGAVTPQEANEVRQLAPNAVIIDVRTRAERDWVGRVPDAIEIEWLTYPDMQPNPHFVQTLKHAVTAESLLLFLCRSGARSSAAAKAASAAGYSACYNILEGFEGDKDAHGHRNQTNGWRHAGLPWTQS</sequence>
<dbReference type="Gene3D" id="3.40.250.10">
    <property type="entry name" value="Rhodanese-like domain"/>
    <property type="match status" value="1"/>
</dbReference>
<reference evidence="3 4" key="1">
    <citation type="journal article" date="2015" name="Genome Announc.">
        <title>Complete Genome Sequence of a Novel Bacterium within the Family Rhodocyclaceae That Degrades Polycyclic Aromatic Hydrocarbons.</title>
        <authorList>
            <person name="Singleton D.R."/>
            <person name="Dickey A.N."/>
            <person name="Scholl E.H."/>
            <person name="Wright F.A."/>
            <person name="Aitken M.D."/>
        </authorList>
    </citation>
    <scope>NUCLEOTIDE SEQUENCE [LARGE SCALE GENOMIC DNA]</scope>
    <source>
        <strain evidence="4">PG1-Ca6</strain>
    </source>
</reference>
<dbReference type="PATRIC" id="fig|1565605.3.peg.309"/>
<dbReference type="Proteomes" id="UP000061603">
    <property type="component" value="Chromosome"/>
</dbReference>
<dbReference type="Pfam" id="PF00581">
    <property type="entry name" value="Rhodanese"/>
    <property type="match status" value="1"/>
</dbReference>
<name>A0A0C5JJJ2_9PROT</name>
<keyword evidence="4" id="KW-1185">Reference proteome</keyword>
<accession>A0A0C5JJJ2</accession>
<feature type="region of interest" description="Disordered" evidence="1">
    <location>
        <begin position="129"/>
        <end position="150"/>
    </location>
</feature>
<dbReference type="PANTHER" id="PTHR45431:SF3">
    <property type="entry name" value="RHODANESE-LIKE DOMAIN-CONTAINING PROTEIN 15, CHLOROPLASTIC"/>
    <property type="match status" value="1"/>
</dbReference>
<protein>
    <submittedName>
        <fullName evidence="3">Rhodanese</fullName>
    </submittedName>
</protein>
<dbReference type="KEGG" id="rbu:PG1C_01485"/>